<dbReference type="EMBL" id="HBGD01001460">
    <property type="protein sequence ID" value="CAD9077960.1"/>
    <property type="molecule type" value="Transcribed_RNA"/>
</dbReference>
<accession>A0A7S1KLR3</accession>
<feature type="region of interest" description="Disordered" evidence="2">
    <location>
        <begin position="99"/>
        <end position="125"/>
    </location>
</feature>
<gene>
    <name evidence="3" type="ORF">PCOS0759_LOCUS1192</name>
</gene>
<feature type="region of interest" description="Disordered" evidence="2">
    <location>
        <begin position="601"/>
        <end position="650"/>
    </location>
</feature>
<evidence type="ECO:0000256" key="2">
    <source>
        <dbReference type="SAM" id="MobiDB-lite"/>
    </source>
</evidence>
<feature type="compositionally biased region" description="Polar residues" evidence="2">
    <location>
        <begin position="113"/>
        <end position="125"/>
    </location>
</feature>
<organism evidence="3">
    <name type="scientific">Percolomonas cosmopolitus</name>
    <dbReference type="NCBI Taxonomy" id="63605"/>
    <lineage>
        <taxon>Eukaryota</taxon>
        <taxon>Discoba</taxon>
        <taxon>Heterolobosea</taxon>
        <taxon>Tetramitia</taxon>
        <taxon>Eutetramitia</taxon>
        <taxon>Percolomonadidae</taxon>
        <taxon>Percolomonas</taxon>
    </lineage>
</organism>
<evidence type="ECO:0000256" key="1">
    <source>
        <dbReference type="SAM" id="Coils"/>
    </source>
</evidence>
<reference evidence="3" key="1">
    <citation type="submission" date="2021-01" db="EMBL/GenBank/DDBJ databases">
        <authorList>
            <person name="Corre E."/>
            <person name="Pelletier E."/>
            <person name="Niang G."/>
            <person name="Scheremetjew M."/>
            <person name="Finn R."/>
            <person name="Kale V."/>
            <person name="Holt S."/>
            <person name="Cochrane G."/>
            <person name="Meng A."/>
            <person name="Brown T."/>
            <person name="Cohen L."/>
        </authorList>
    </citation>
    <scope>NUCLEOTIDE SEQUENCE</scope>
    <source>
        <strain evidence="3">WS</strain>
    </source>
</reference>
<dbReference type="AlphaFoldDB" id="A0A7S1KLR3"/>
<feature type="coiled-coil region" evidence="1">
    <location>
        <begin position="880"/>
        <end position="907"/>
    </location>
</feature>
<keyword evidence="1" id="KW-0175">Coiled coil</keyword>
<name>A0A7S1KLR3_9EUKA</name>
<evidence type="ECO:0000313" key="3">
    <source>
        <dbReference type="EMBL" id="CAD9077960.1"/>
    </source>
</evidence>
<feature type="compositionally biased region" description="Basic residues" evidence="2">
    <location>
        <begin position="637"/>
        <end position="646"/>
    </location>
</feature>
<protein>
    <submittedName>
        <fullName evidence="3">Uncharacterized protein</fullName>
    </submittedName>
</protein>
<proteinExistence type="predicted"/>
<sequence length="1014" mass="114853">MPSSATSTQQQQELTDASAAINDNDSCSIVSCFSHKNPKTPSQHHRTKSVAFIFDSPESIEEEEEEDGSVILTELSQCSSDSSSNSTHSVRTLVNITTDTMHMPDSPPPSPHISDNCSSNEYSSNDDVFSINSADLLSSSDDEHSESPQKQYDEPVSFADFPIDFSQNAPVFVLQAADRNQEYYDTDTDTESIQQQDHPIQHHRRFDGLRILSHSHPKIGSNSAPPSSFQVQMRNFHPCNGSIQAGLEQCIYLLFVCTDGPNMAALNAEIENEKCAFNTSDPASHLTLSTPSTLFRHRLLIPPKQLRVQISIKLMRLSTNTMLKSNQVRAELFSHGIKVFYHLHHAGEHSLQLQVRTNNVVHELSSEHCVQPPFDPRASDVLLEKRMFVLGTSHLVQYDPALFEHNVGYEPHICSSNSSVSRSTLVFHSRPDVVVSELQMLHRQLQVDDIVLLLNCVKEFTDKQMRVPLAMQQFSTWYQRYIAAKPYSPPKNVGDHSIQSAKVLTMFETQIAELHEKHTKLAIRIDHQNAFTEHVVESLESSRWFGGKLITKSTHTHLLPFEYPPTQPDHMKIFKGGLMDLITWMSRIFWDPINGELEFATEESETTVGGSTPLKSEEDTELPSPIFDSKNASSPPHPRRPHHKRSVTPSSLHSVKNLLAMVTAIAQTMPSPCGPFWGQLYALIEYCFPQRVTIVLASFLVQMIAKHNKFVTDGDQNVLDLMLMQLQVCNADNDLHQEWQAAFKPLIDMCKSTAEKRSFSIEDRQGMLVSLLRCTVEGTLEDCEGVEGSCPFPFEEILHCTIMAHLLITKALVRGVSLVLPKCFIPDAKIFIDDSLVDYETEEEACLSSTWVSHRESLLYMLFICKGFGREYMCDTIECLSHMMEALHTMEDERKDLQEQVINHCNKLLPFFCLGKQKTYTVENLWKRHIVSLSPVHQRAPCSFKDYQVHIWTDTKQAGTFKIQVRSPDDMQLAAEKEIGVADLYDWDWIQLGPLWMDTISLRELILSKFVKSS</sequence>